<comment type="caution">
    <text evidence="9">The sequence shown here is derived from an EMBL/GenBank/DDBJ whole genome shotgun (WGS) entry which is preliminary data.</text>
</comment>
<evidence type="ECO:0000313" key="10">
    <source>
        <dbReference type="Proteomes" id="UP000236394"/>
    </source>
</evidence>
<evidence type="ECO:0000313" key="9">
    <source>
        <dbReference type="EMBL" id="PNH17982.1"/>
    </source>
</evidence>
<dbReference type="PANTHER" id="PTHR43386:SF1">
    <property type="entry name" value="D,D-DIPEPTIDE TRANSPORT SYSTEM PERMEASE PROTEIN DDPC-RELATED"/>
    <property type="match status" value="1"/>
</dbReference>
<dbReference type="RefSeq" id="WP_102892677.1">
    <property type="nucleotide sequence ID" value="NZ_NBZD01000004.1"/>
</dbReference>
<accession>A0A2J8AZP5</accession>
<dbReference type="Gene3D" id="1.10.3720.10">
    <property type="entry name" value="MetI-like"/>
    <property type="match status" value="1"/>
</dbReference>
<dbReference type="AlphaFoldDB" id="A0A2J8AZP5"/>
<keyword evidence="5 7" id="KW-1133">Transmembrane helix</keyword>
<keyword evidence="6 7" id="KW-0472">Membrane</keyword>
<evidence type="ECO:0000256" key="5">
    <source>
        <dbReference type="ARBA" id="ARBA00022989"/>
    </source>
</evidence>
<comment type="similarity">
    <text evidence="7">Belongs to the binding-protein-dependent transport system permease family.</text>
</comment>
<keyword evidence="4 7" id="KW-0812">Transmembrane</keyword>
<dbReference type="PROSITE" id="PS50928">
    <property type="entry name" value="ABC_TM1"/>
    <property type="match status" value="1"/>
</dbReference>
<feature type="transmembrane region" description="Helical" evidence="7">
    <location>
        <begin position="272"/>
        <end position="297"/>
    </location>
</feature>
<comment type="subcellular location">
    <subcellularLocation>
        <location evidence="1 7">Cell membrane</location>
        <topology evidence="1 7">Multi-pass membrane protein</topology>
    </subcellularLocation>
</comment>
<protein>
    <submittedName>
        <fullName evidence="9">Peptide ABC transporter permease</fullName>
    </submittedName>
</protein>
<evidence type="ECO:0000256" key="7">
    <source>
        <dbReference type="RuleBase" id="RU363032"/>
    </source>
</evidence>
<dbReference type="InterPro" id="IPR050366">
    <property type="entry name" value="BP-dependent_transpt_permease"/>
</dbReference>
<feature type="transmembrane region" description="Helical" evidence="7">
    <location>
        <begin position="225"/>
        <end position="252"/>
    </location>
</feature>
<keyword evidence="3" id="KW-1003">Cell membrane</keyword>
<feature type="transmembrane region" description="Helical" evidence="7">
    <location>
        <begin position="105"/>
        <end position="127"/>
    </location>
</feature>
<gene>
    <name evidence="9" type="ORF">B7R76_06500</name>
</gene>
<dbReference type="InterPro" id="IPR000515">
    <property type="entry name" value="MetI-like"/>
</dbReference>
<dbReference type="Pfam" id="PF00528">
    <property type="entry name" value="BPD_transp_1"/>
    <property type="match status" value="1"/>
</dbReference>
<dbReference type="InterPro" id="IPR035906">
    <property type="entry name" value="MetI-like_sf"/>
</dbReference>
<evidence type="ECO:0000256" key="4">
    <source>
        <dbReference type="ARBA" id="ARBA00022692"/>
    </source>
</evidence>
<feature type="domain" description="ABC transmembrane type-1" evidence="8">
    <location>
        <begin position="103"/>
        <end position="294"/>
    </location>
</feature>
<organism evidence="9 10">
    <name type="scientific">Mageeibacillus indolicus</name>
    <dbReference type="NCBI Taxonomy" id="884684"/>
    <lineage>
        <taxon>Bacteria</taxon>
        <taxon>Bacillati</taxon>
        <taxon>Bacillota</taxon>
        <taxon>Clostridia</taxon>
        <taxon>Eubacteriales</taxon>
        <taxon>Oscillospiraceae</taxon>
        <taxon>Mageeibacillus</taxon>
    </lineage>
</organism>
<evidence type="ECO:0000256" key="6">
    <source>
        <dbReference type="ARBA" id="ARBA00023136"/>
    </source>
</evidence>
<reference evidence="10" key="1">
    <citation type="submission" date="2017-04" db="EMBL/GenBank/DDBJ databases">
        <authorList>
            <person name="Bumgarner R.E."/>
            <person name="Fredricks D.N."/>
            <person name="Srinivasan S."/>
        </authorList>
    </citation>
    <scope>NUCLEOTIDE SEQUENCE [LARGE SCALE GENOMIC DNA]</scope>
    <source>
        <strain evidence="10">KA00405</strain>
    </source>
</reference>
<feature type="transmembrane region" description="Helical" evidence="7">
    <location>
        <begin position="42"/>
        <end position="63"/>
    </location>
</feature>
<evidence type="ECO:0000256" key="1">
    <source>
        <dbReference type="ARBA" id="ARBA00004651"/>
    </source>
</evidence>
<dbReference type="GO" id="GO:0005886">
    <property type="term" value="C:plasma membrane"/>
    <property type="evidence" value="ECO:0007669"/>
    <property type="project" value="UniProtKB-SubCell"/>
</dbReference>
<dbReference type="GO" id="GO:0055085">
    <property type="term" value="P:transmembrane transport"/>
    <property type="evidence" value="ECO:0007669"/>
    <property type="project" value="InterPro"/>
</dbReference>
<feature type="transmembrane region" description="Helical" evidence="7">
    <location>
        <begin position="167"/>
        <end position="186"/>
    </location>
</feature>
<dbReference type="PANTHER" id="PTHR43386">
    <property type="entry name" value="OLIGOPEPTIDE TRANSPORT SYSTEM PERMEASE PROTEIN APPC"/>
    <property type="match status" value="1"/>
</dbReference>
<proteinExistence type="inferred from homology"/>
<evidence type="ECO:0000259" key="8">
    <source>
        <dbReference type="PROSITE" id="PS50928"/>
    </source>
</evidence>
<dbReference type="Proteomes" id="UP000236394">
    <property type="component" value="Unassembled WGS sequence"/>
</dbReference>
<dbReference type="EMBL" id="NBZD01000004">
    <property type="protein sequence ID" value="PNH17982.1"/>
    <property type="molecule type" value="Genomic_DNA"/>
</dbReference>
<evidence type="ECO:0000256" key="3">
    <source>
        <dbReference type="ARBA" id="ARBA00022475"/>
    </source>
</evidence>
<sequence length="308" mass="33786">MPNEIGLPHLTDESQAFSLVTEEDRLKFASRPDTAKPKKVRLPWLAIIVLAVIVLGVIFAGTISRKDPGFLDVYNHTLPPGREFWFGTDTLGRDVFACIWFGGRISIFIGVLATLVSTILAAIYGALSGMAGDMTDTVMMRFTEIMLSIPSLLLVIFLQAIAGPANIVSLALIIGLCGWFSIAKVVRTEVRQIRNSEYVLAAKMMGGNFGHILVKHLLPNFFPSIMFMVVMNVRAAILAESTLSFIGIGLPLKVISWGSMLSLAEKALLTDAWWIILIPGAVLVIFFLCLTSIGNFLRGRFDLQNNNL</sequence>
<evidence type="ECO:0000256" key="2">
    <source>
        <dbReference type="ARBA" id="ARBA00022448"/>
    </source>
</evidence>
<keyword evidence="2 7" id="KW-0813">Transport</keyword>
<dbReference type="CDD" id="cd06261">
    <property type="entry name" value="TM_PBP2"/>
    <property type="match status" value="1"/>
</dbReference>
<feature type="transmembrane region" description="Helical" evidence="7">
    <location>
        <begin position="139"/>
        <end position="161"/>
    </location>
</feature>
<name>A0A2J8AZP5_9FIRM</name>
<dbReference type="SUPFAM" id="SSF161098">
    <property type="entry name" value="MetI-like"/>
    <property type="match status" value="1"/>
</dbReference>